<feature type="compositionally biased region" description="Polar residues" evidence="1">
    <location>
        <begin position="45"/>
        <end position="56"/>
    </location>
</feature>
<feature type="region of interest" description="Disordered" evidence="1">
    <location>
        <begin position="45"/>
        <end position="66"/>
    </location>
</feature>
<reference evidence="2" key="1">
    <citation type="submission" date="2014-11" db="EMBL/GenBank/DDBJ databases">
        <authorList>
            <person name="Amaro Gonzalez C."/>
        </authorList>
    </citation>
    <scope>NUCLEOTIDE SEQUENCE</scope>
</reference>
<reference evidence="2" key="2">
    <citation type="journal article" date="2015" name="Fish Shellfish Immunol.">
        <title>Early steps in the European eel (Anguilla anguilla)-Vibrio vulnificus interaction in the gills: Role of the RtxA13 toxin.</title>
        <authorList>
            <person name="Callol A."/>
            <person name="Pajuelo D."/>
            <person name="Ebbesson L."/>
            <person name="Teles M."/>
            <person name="MacKenzie S."/>
            <person name="Amaro C."/>
        </authorList>
    </citation>
    <scope>NUCLEOTIDE SEQUENCE</scope>
</reference>
<sequence length="66" mass="7201">MAGPNTLHPAGQWCIFISHSVTDIRICRAGPAVQPKIVRVVYVHPSSSRGRSTSRQWGGGESSYYS</sequence>
<organism evidence="2">
    <name type="scientific">Anguilla anguilla</name>
    <name type="common">European freshwater eel</name>
    <name type="synonym">Muraena anguilla</name>
    <dbReference type="NCBI Taxonomy" id="7936"/>
    <lineage>
        <taxon>Eukaryota</taxon>
        <taxon>Metazoa</taxon>
        <taxon>Chordata</taxon>
        <taxon>Craniata</taxon>
        <taxon>Vertebrata</taxon>
        <taxon>Euteleostomi</taxon>
        <taxon>Actinopterygii</taxon>
        <taxon>Neopterygii</taxon>
        <taxon>Teleostei</taxon>
        <taxon>Anguilliformes</taxon>
        <taxon>Anguillidae</taxon>
        <taxon>Anguilla</taxon>
    </lineage>
</organism>
<accession>A0A0E9WP52</accession>
<protein>
    <submittedName>
        <fullName evidence="2">Uncharacterized protein</fullName>
    </submittedName>
</protein>
<dbReference type="EMBL" id="GBXM01016363">
    <property type="protein sequence ID" value="JAH92214.1"/>
    <property type="molecule type" value="Transcribed_RNA"/>
</dbReference>
<evidence type="ECO:0000256" key="1">
    <source>
        <dbReference type="SAM" id="MobiDB-lite"/>
    </source>
</evidence>
<dbReference type="AlphaFoldDB" id="A0A0E9WP52"/>
<evidence type="ECO:0000313" key="2">
    <source>
        <dbReference type="EMBL" id="JAH92214.1"/>
    </source>
</evidence>
<feature type="compositionally biased region" description="Gly residues" evidence="1">
    <location>
        <begin position="57"/>
        <end position="66"/>
    </location>
</feature>
<name>A0A0E9WP52_ANGAN</name>
<proteinExistence type="predicted"/>